<dbReference type="InterPro" id="IPR006084">
    <property type="entry name" value="XPG/Rad2"/>
</dbReference>
<feature type="compositionally biased region" description="Basic and acidic residues" evidence="3">
    <location>
        <begin position="1084"/>
        <end position="1093"/>
    </location>
</feature>
<dbReference type="SUPFAM" id="SSF88723">
    <property type="entry name" value="PIN domain-like"/>
    <property type="match status" value="1"/>
</dbReference>
<dbReference type="Pfam" id="PF12247">
    <property type="entry name" value="MKT1_N"/>
    <property type="match status" value="1"/>
</dbReference>
<keyword evidence="2" id="KW-0460">Magnesium</keyword>
<comment type="function">
    <text evidence="2">5'-&gt;3' double-stranded DNA exonuclease which may also possess a cryptic 3'-&gt;5' double-stranded DNA exonuclease activity. Functions in DNA mismatch repair.</text>
</comment>
<dbReference type="InterPro" id="IPR022039">
    <property type="entry name" value="MKT1_C"/>
</dbReference>
<keyword evidence="2" id="KW-0227">DNA damage</keyword>
<accession>A0A0D9QL87</accession>
<organism evidence="6 7">
    <name type="scientific">Plasmodium fragile</name>
    <dbReference type="NCBI Taxonomy" id="5857"/>
    <lineage>
        <taxon>Eukaryota</taxon>
        <taxon>Sar</taxon>
        <taxon>Alveolata</taxon>
        <taxon>Apicomplexa</taxon>
        <taxon>Aconoidasida</taxon>
        <taxon>Haemosporida</taxon>
        <taxon>Plasmodiidae</taxon>
        <taxon>Plasmodium</taxon>
        <taxon>Plasmodium (Plasmodium)</taxon>
    </lineage>
</organism>
<feature type="domain" description="Post-transcriptional regulator MKT1 N-terminal" evidence="5">
    <location>
        <begin position="477"/>
        <end position="560"/>
    </location>
</feature>
<dbReference type="EMBL" id="KQ001669">
    <property type="protein sequence ID" value="KJP87784.1"/>
    <property type="molecule type" value="Genomic_DNA"/>
</dbReference>
<keyword evidence="2" id="KW-0234">DNA repair</keyword>
<dbReference type="VEuPathDB" id="PlasmoDB:AK88_02540"/>
<dbReference type="AlphaFoldDB" id="A0A0D9QL87"/>
<feature type="region of interest" description="Disordered" evidence="3">
    <location>
        <begin position="1063"/>
        <end position="1127"/>
    </location>
</feature>
<dbReference type="GO" id="GO:0006281">
    <property type="term" value="P:DNA repair"/>
    <property type="evidence" value="ECO:0007669"/>
    <property type="project" value="UniProtKB-UniRule"/>
</dbReference>
<feature type="domain" description="Post-transcriptional regulator MKT1 C-terminal" evidence="4">
    <location>
        <begin position="748"/>
        <end position="884"/>
    </location>
</feature>
<dbReference type="GO" id="GO:0006417">
    <property type="term" value="P:regulation of translation"/>
    <property type="evidence" value="ECO:0007669"/>
    <property type="project" value="UniProtKB-KW"/>
</dbReference>
<feature type="compositionally biased region" description="Low complexity" evidence="3">
    <location>
        <begin position="647"/>
        <end position="659"/>
    </location>
</feature>
<comment type="subcellular location">
    <subcellularLocation>
        <location evidence="2">Nucleus</location>
    </subcellularLocation>
</comment>
<keyword evidence="2" id="KW-0540">Nuclease</keyword>
<keyword evidence="1" id="KW-0810">Translation regulation</keyword>
<dbReference type="CDD" id="cd09902">
    <property type="entry name" value="H3TH_MKT1"/>
    <property type="match status" value="1"/>
</dbReference>
<dbReference type="GO" id="GO:0035312">
    <property type="term" value="F:5'-3' DNA exonuclease activity"/>
    <property type="evidence" value="ECO:0007669"/>
    <property type="project" value="UniProtKB-UniRule"/>
</dbReference>
<dbReference type="PANTHER" id="PTHR11081:SF8">
    <property type="entry name" value="EXONUCLEASE 1"/>
    <property type="match status" value="1"/>
</dbReference>
<keyword evidence="2" id="KW-0238">DNA-binding</keyword>
<evidence type="ECO:0000256" key="1">
    <source>
        <dbReference type="ARBA" id="ARBA00022845"/>
    </source>
</evidence>
<dbReference type="Pfam" id="PF12246">
    <property type="entry name" value="MKT1_C"/>
    <property type="match status" value="1"/>
</dbReference>
<dbReference type="PANTHER" id="PTHR11081">
    <property type="entry name" value="FLAP ENDONUCLEASE FAMILY MEMBER"/>
    <property type="match status" value="1"/>
</dbReference>
<keyword evidence="2" id="KW-0269">Exonuclease</keyword>
<keyword evidence="2" id="KW-0378">Hydrolase</keyword>
<feature type="region of interest" description="Disordered" evidence="3">
    <location>
        <begin position="636"/>
        <end position="718"/>
    </location>
</feature>
<dbReference type="GO" id="GO:0017108">
    <property type="term" value="F:5'-flap endonuclease activity"/>
    <property type="evidence" value="ECO:0007669"/>
    <property type="project" value="TreeGrafter"/>
</dbReference>
<dbReference type="InterPro" id="IPR022040">
    <property type="entry name" value="MKT1_N"/>
</dbReference>
<dbReference type="GO" id="GO:0003677">
    <property type="term" value="F:DNA binding"/>
    <property type="evidence" value="ECO:0007669"/>
    <property type="project" value="UniProtKB-UniRule"/>
</dbReference>
<evidence type="ECO:0000259" key="5">
    <source>
        <dbReference type="Pfam" id="PF12247"/>
    </source>
</evidence>
<keyword evidence="2" id="KW-0539">Nucleus</keyword>
<sequence length="1212" mass="136040">MRVRRLQSYLTERNLLKKSSLDDIKNLTLGVDALYFLRTCSDLKDVLSDVSGCISPCIFHLMDKQCEHFKRLNMDVIFVFDGITPRAHKLFSAPVHQNIEQGWLYYVNREKKLAKTNFEKVSNMCSSDIAFILFHYLKSKGFKCMYAPYLAISQLSYFLHVHMIDVVFGPPTIILQNVSKVIINFEWKENYFEWVDVLFLLHVWNVTNEQLLDACLLAGTEYCLTFPYLNLPYFNHGRNEFSFETAIEFIQQASLVNYLEQLPNDKMGANHIQGYCVCKALLKFPIVLLCTGEVDFFSNSVDVKGDDLEANGTEGKDMVDGGGEDRSTVRAVENACNGDVHNVHNSLRDGGAPLEVTRKVGKEHSGLSPTRGDPSALGGAGDASENVSIEYKEGCTVRSGEENSAPFSKSYKNGEADKKNIGCLVYGNDQVQSNECTNPSDGANCLNEEDMAGEGNFKGKEKTEKKIKSFNAEGVIPENYLKVVGAKFPTTVYYLMSIGLLSKKILCVLALGEWIDYTHPIIDSYEYRDSLIDLREYRCRMLGLISVKLNPFFYKRKIKFFDYGYYVNNILDGKDNFTYLNVHLVDGFLWDINKDNVREELKRQNVRKVDLQFILRWHLYAESRSISLVCGRAEPDGGSMRDRSVDSSRSGSSDINRSGANGFVTGRDSEQLGRPTEEAPQRLGGYTGEEKDEENASKQGDASDVESAPEGEPRADKVTEHYNDYYTKLLKVSNQNFESMLSLVYYMFLENLGFFTKNCGVTVFGLLLSKVRNKDMDSNLFIIFELLKFGFLTTEPLVPPNGESYPENAYASVLNCNNLSEQDKKSVTLLSRIYSLYNVDIDKCRTYDGLIDFDLCAFFAVVKIIKKTLRQVLQACVANVLISNMDLIHLLPENLFNPNESHISGFFVTHHLMGVLTKYFLLFNFDDIRRGETGFPDGSGASTSEGETTTSDRAHGAGIKCAGGVDGKINGEMNVGGVEHNNSKSNHVNQNEKVSKTEHAEQGSLQALKSNCSSTDANMPNGGEKTNGPISVKDCIAHNNSNNKPSEDHIYEADSTVEDLCTDEGKGLIGGEIEGERSGPNNHDIIEGKDARRSSRQGDGSDSYECEETENGERRNGHYPKGQDNSQNNFNEFEKAVRKNFPSFLNPIIDLCNAINTWRDHLSLITQLEKHTNVYDLVSDLKAADQFLQKKIHYIGLDRTTAYRNICTSNNA</sequence>
<proteinExistence type="inferred from homology"/>
<evidence type="ECO:0000259" key="4">
    <source>
        <dbReference type="Pfam" id="PF12246"/>
    </source>
</evidence>
<keyword evidence="7" id="KW-1185">Reference proteome</keyword>
<dbReference type="Proteomes" id="UP000054561">
    <property type="component" value="Unassembled WGS sequence"/>
</dbReference>
<reference evidence="6 7" key="1">
    <citation type="submission" date="2014-03" db="EMBL/GenBank/DDBJ databases">
        <title>The Genome Sequence of Plasmodium fragile nilgiri.</title>
        <authorList>
            <consortium name="The Broad Institute Genomics Platform"/>
            <consortium name="The Broad Institute Genome Sequencing Center for Infectious Disease"/>
            <person name="Neafsey D."/>
            <person name="Duraisingh M."/>
            <person name="Young S.K."/>
            <person name="Zeng Q."/>
            <person name="Gargeya S."/>
            <person name="Abouelleil A."/>
            <person name="Alvarado L."/>
            <person name="Chapman S.B."/>
            <person name="Gainer-Dewar J."/>
            <person name="Goldberg J."/>
            <person name="Griggs A."/>
            <person name="Gujja S."/>
            <person name="Hansen M."/>
            <person name="Howarth C."/>
            <person name="Imamovic A."/>
            <person name="Larimer J."/>
            <person name="Pearson M."/>
            <person name="Poon T.W."/>
            <person name="Priest M."/>
            <person name="Roberts A."/>
            <person name="Saif S."/>
            <person name="Shea T."/>
            <person name="Sykes S."/>
            <person name="Wortman J."/>
            <person name="Nusbaum C."/>
            <person name="Birren B."/>
        </authorList>
    </citation>
    <scope>NUCLEOTIDE SEQUENCE [LARGE SCALE GENOMIC DNA]</scope>
    <source>
        <strain evidence="7">nilgiri</strain>
    </source>
</reference>
<dbReference type="InterPro" id="IPR037314">
    <property type="entry name" value="MKT1_H3TH"/>
</dbReference>
<feature type="region of interest" description="Disordered" evidence="3">
    <location>
        <begin position="935"/>
        <end position="958"/>
    </location>
</feature>
<feature type="region of interest" description="Disordered" evidence="3">
    <location>
        <begin position="361"/>
        <end position="383"/>
    </location>
</feature>
<keyword evidence="2" id="KW-0228">DNA excision</keyword>
<dbReference type="OrthoDB" id="17262at2759"/>
<dbReference type="GeneID" id="24267854"/>
<feature type="region of interest" description="Disordered" evidence="3">
    <location>
        <begin position="977"/>
        <end position="1048"/>
    </location>
</feature>
<dbReference type="OMA" id="YFEWVDL"/>
<dbReference type="GO" id="GO:0005634">
    <property type="term" value="C:nucleus"/>
    <property type="evidence" value="ECO:0007669"/>
    <property type="project" value="UniProtKB-SubCell"/>
</dbReference>
<name>A0A0D9QL87_PLAFR</name>
<evidence type="ECO:0000313" key="7">
    <source>
        <dbReference type="Proteomes" id="UP000054561"/>
    </source>
</evidence>
<keyword evidence="2" id="KW-0267">Excision nuclease</keyword>
<dbReference type="CDD" id="cd09858">
    <property type="entry name" value="PIN_MKT1"/>
    <property type="match status" value="1"/>
</dbReference>
<comment type="similarity">
    <text evidence="2">Belongs to the XPG/RAD2 endonuclease family. EXO1 subfamily.</text>
</comment>
<evidence type="ECO:0000313" key="6">
    <source>
        <dbReference type="EMBL" id="KJP87784.1"/>
    </source>
</evidence>
<feature type="compositionally biased region" description="Polar residues" evidence="3">
    <location>
        <begin position="1003"/>
        <end position="1018"/>
    </location>
</feature>
<dbReference type="EC" id="3.1.-.-" evidence="2"/>
<feature type="compositionally biased region" description="Polar residues" evidence="3">
    <location>
        <begin position="983"/>
        <end position="992"/>
    </location>
</feature>
<evidence type="ECO:0000256" key="2">
    <source>
        <dbReference type="RuleBase" id="RU910737"/>
    </source>
</evidence>
<evidence type="ECO:0000256" key="3">
    <source>
        <dbReference type="SAM" id="MobiDB-lite"/>
    </source>
</evidence>
<gene>
    <name evidence="6" type="ORF">AK88_02540</name>
</gene>
<comment type="cofactor">
    <cofactor evidence="2">
        <name>Mg(2+)</name>
        <dbReference type="ChEBI" id="CHEBI:18420"/>
    </cofactor>
    <text evidence="2">Binds 2 magnesium ions per subunit. They probably participate in the reaction catalyzed by the enzyme. May bind an additional third magnesium ion after substrate binding.</text>
</comment>
<dbReference type="GO" id="GO:0046872">
    <property type="term" value="F:metal ion binding"/>
    <property type="evidence" value="ECO:0007669"/>
    <property type="project" value="UniProtKB-UniRule"/>
</dbReference>
<dbReference type="InterPro" id="IPR029060">
    <property type="entry name" value="PIN-like_dom_sf"/>
</dbReference>
<dbReference type="RefSeq" id="XP_012335588.1">
    <property type="nucleotide sequence ID" value="XM_012480165.1"/>
</dbReference>
<protein>
    <recommendedName>
        <fullName evidence="2">Exonuclease 1</fullName>
        <ecNumber evidence="2">3.1.-.-</ecNumber>
    </recommendedName>
</protein>
<feature type="compositionally biased region" description="Basic and acidic residues" evidence="3">
    <location>
        <begin position="667"/>
        <end position="680"/>
    </location>
</feature>
<dbReference type="Gene3D" id="3.40.50.1010">
    <property type="entry name" value="5'-nuclease"/>
    <property type="match status" value="1"/>
</dbReference>
<feature type="compositionally biased region" description="Low complexity" evidence="3">
    <location>
        <begin position="938"/>
        <end position="949"/>
    </location>
</feature>
<feature type="compositionally biased region" description="Basic and acidic residues" evidence="3">
    <location>
        <begin position="636"/>
        <end position="646"/>
    </location>
</feature>
<keyword evidence="2" id="KW-0479">Metal-binding</keyword>